<proteinExistence type="predicted"/>
<gene>
    <name evidence="2" type="ORF">BZG02_15710</name>
</gene>
<protein>
    <recommendedName>
        <fullName evidence="4">Lipoprotein</fullName>
    </recommendedName>
</protein>
<evidence type="ECO:0008006" key="4">
    <source>
        <dbReference type="Google" id="ProtNLM"/>
    </source>
</evidence>
<name>A0A2N3HTL1_9BACT</name>
<feature type="signal peptide" evidence="1">
    <location>
        <begin position="1"/>
        <end position="20"/>
    </location>
</feature>
<dbReference type="EMBL" id="MVDD01000014">
    <property type="protein sequence ID" value="PKQ61400.1"/>
    <property type="molecule type" value="Genomic_DNA"/>
</dbReference>
<comment type="caution">
    <text evidence="2">The sequence shown here is derived from an EMBL/GenBank/DDBJ whole genome shotgun (WGS) entry which is preliminary data.</text>
</comment>
<evidence type="ECO:0000256" key="1">
    <source>
        <dbReference type="SAM" id="SignalP"/>
    </source>
</evidence>
<evidence type="ECO:0000313" key="2">
    <source>
        <dbReference type="EMBL" id="PKQ61400.1"/>
    </source>
</evidence>
<dbReference type="Proteomes" id="UP000233535">
    <property type="component" value="Unassembled WGS sequence"/>
</dbReference>
<keyword evidence="3" id="KW-1185">Reference proteome</keyword>
<accession>A0A2N3HTL1</accession>
<dbReference type="AlphaFoldDB" id="A0A2N3HTL1"/>
<evidence type="ECO:0000313" key="3">
    <source>
        <dbReference type="Proteomes" id="UP000233535"/>
    </source>
</evidence>
<dbReference type="OrthoDB" id="1523672at2"/>
<feature type="chain" id="PRO_5014690963" description="Lipoprotein" evidence="1">
    <location>
        <begin position="21"/>
        <end position="252"/>
    </location>
</feature>
<reference evidence="2 3" key="1">
    <citation type="journal article" date="2017" name="Front. Microbiol.">
        <title>Labilibaculum manganireducens gen. nov., sp. nov. and Labilibaculum filiforme sp. nov., Novel Bacteroidetes Isolated from Subsurface Sediments of the Baltic Sea.</title>
        <authorList>
            <person name="Vandieken V."/>
            <person name="Marshall I.P."/>
            <person name="Niemann H."/>
            <person name="Engelen B."/>
            <person name="Cypionka H."/>
        </authorList>
    </citation>
    <scope>NUCLEOTIDE SEQUENCE [LARGE SCALE GENOMIC DNA]</scope>
    <source>
        <strain evidence="2 3">59.16B</strain>
    </source>
</reference>
<dbReference type="RefSeq" id="WP_101262423.1">
    <property type="nucleotide sequence ID" value="NZ_MVDD01000014.1"/>
</dbReference>
<sequence length="252" mass="29544">MSRFIPLVFLASLFIFNSCAVKNQLSSYWQKNENFNSETYAVKEANYYSPDDRISIKLFNNNQFIDIVLETNSTNTLRKIYNLGLSVWIDSKAKLQNNFAINYPMPSEFPYSEEKFKAYLSRFSLVELNEEFLDRFQEYEVVNTKRNETITISTLQNDDTYQVKLISKNEVLFSYHIRIPMNEFYSEAGAENKIIGIGISSINEANEVYHSALSSKEYISKRMERLKAGTNQNPYELSEWWVNFKLSTEENQ</sequence>
<organism evidence="2 3">
    <name type="scientific">Labilibaculum filiforme</name>
    <dbReference type="NCBI Taxonomy" id="1940526"/>
    <lineage>
        <taxon>Bacteria</taxon>
        <taxon>Pseudomonadati</taxon>
        <taxon>Bacteroidota</taxon>
        <taxon>Bacteroidia</taxon>
        <taxon>Marinilabiliales</taxon>
        <taxon>Marinifilaceae</taxon>
        <taxon>Labilibaculum</taxon>
    </lineage>
</organism>
<keyword evidence="1" id="KW-0732">Signal</keyword>